<dbReference type="GeneID" id="117547538"/>
<dbReference type="GO" id="GO:0019901">
    <property type="term" value="F:protein kinase binding"/>
    <property type="evidence" value="ECO:0007669"/>
    <property type="project" value="TreeGrafter"/>
</dbReference>
<dbReference type="PANTHER" id="PTHR31007:SF5">
    <property type="entry name" value="CALCIUM_CALMODULIN-DEPENDENT PROTEIN KINASE II INHIBITOR 2-LIKE"/>
    <property type="match status" value="1"/>
</dbReference>
<dbReference type="InterPro" id="IPR026779">
    <property type="entry name" value="Camk2n"/>
</dbReference>
<proteinExistence type="inferred from homology"/>
<dbReference type="Proteomes" id="UP000515161">
    <property type="component" value="Unplaced"/>
</dbReference>
<protein>
    <submittedName>
        <fullName evidence="4">Calcium/calmodulin-dependent protein kinase II inhibitor 2</fullName>
    </submittedName>
</protein>
<dbReference type="GO" id="GO:0008427">
    <property type="term" value="F:calcium-dependent protein kinase inhibitor activity"/>
    <property type="evidence" value="ECO:0007669"/>
    <property type="project" value="TreeGrafter"/>
</dbReference>
<evidence type="ECO:0000256" key="1">
    <source>
        <dbReference type="ARBA" id="ARBA00009996"/>
    </source>
</evidence>
<dbReference type="InParanoid" id="A0A6P8UBM9"/>
<dbReference type="RefSeq" id="XP_034074261.1">
    <property type="nucleotide sequence ID" value="XM_034218370.1"/>
</dbReference>
<evidence type="ECO:0000256" key="2">
    <source>
        <dbReference type="ARBA" id="ARBA00023013"/>
    </source>
</evidence>
<comment type="similarity">
    <text evidence="1">Belongs to the CAMK2N family.</text>
</comment>
<dbReference type="KEGG" id="gacu:117547538"/>
<gene>
    <name evidence="4" type="primary">si:dkey-33m11.6</name>
</gene>
<dbReference type="FunCoup" id="A0A6P8UBM9">
    <property type="interactions" value="2"/>
</dbReference>
<evidence type="ECO:0000313" key="3">
    <source>
        <dbReference type="Proteomes" id="UP000515161"/>
    </source>
</evidence>
<sequence>MSEVLPFNEDKMSHYGNEGDEGHLSFTCRLQDTNNFFNGSQNKRPPKLGQIGRSKRGNYIIKAFFVSKLMC</sequence>
<name>A0A6P8UBM9_GYMAC</name>
<evidence type="ECO:0000313" key="4">
    <source>
        <dbReference type="RefSeq" id="XP_034074261.1"/>
    </source>
</evidence>
<keyword evidence="2" id="KW-0649">Protein kinase inhibitor</keyword>
<keyword evidence="3" id="KW-1185">Reference proteome</keyword>
<dbReference type="OrthoDB" id="9922824at2759"/>
<reference evidence="4" key="1">
    <citation type="submission" date="2025-08" db="UniProtKB">
        <authorList>
            <consortium name="RefSeq"/>
        </authorList>
    </citation>
    <scope>IDENTIFICATION</scope>
</reference>
<organism evidence="3 4">
    <name type="scientific">Gymnodraco acuticeps</name>
    <name type="common">Antarctic dragonfish</name>
    <dbReference type="NCBI Taxonomy" id="8218"/>
    <lineage>
        <taxon>Eukaryota</taxon>
        <taxon>Metazoa</taxon>
        <taxon>Chordata</taxon>
        <taxon>Craniata</taxon>
        <taxon>Vertebrata</taxon>
        <taxon>Euteleostomi</taxon>
        <taxon>Actinopterygii</taxon>
        <taxon>Neopterygii</taxon>
        <taxon>Teleostei</taxon>
        <taxon>Neoteleostei</taxon>
        <taxon>Acanthomorphata</taxon>
        <taxon>Eupercaria</taxon>
        <taxon>Perciformes</taxon>
        <taxon>Notothenioidei</taxon>
        <taxon>Bathydraconidae</taxon>
        <taxon>Gymnodraco</taxon>
    </lineage>
</organism>
<dbReference type="Pfam" id="PF15170">
    <property type="entry name" value="CaM-KIIN"/>
    <property type="match status" value="1"/>
</dbReference>
<dbReference type="PANTHER" id="PTHR31007">
    <property type="entry name" value="CALCIUM/CALMODULIN-DEPENDENT PROTEIN KINASE II INHIBITOR 2"/>
    <property type="match status" value="1"/>
</dbReference>
<accession>A0A6P8UBM9</accession>
<dbReference type="AlphaFoldDB" id="A0A6P8UBM9"/>